<feature type="domain" description="ATP-grasp fold RimK-type" evidence="1">
    <location>
        <begin position="189"/>
        <end position="291"/>
    </location>
</feature>
<proteinExistence type="predicted"/>
<dbReference type="GO" id="GO:0009432">
    <property type="term" value="P:SOS response"/>
    <property type="evidence" value="ECO:0007669"/>
    <property type="project" value="TreeGrafter"/>
</dbReference>
<comment type="caution">
    <text evidence="2">The sequence shown here is derived from an EMBL/GenBank/DDBJ whole genome shotgun (WGS) entry which is preliminary data.</text>
</comment>
<evidence type="ECO:0000313" key="3">
    <source>
        <dbReference type="Proteomes" id="UP000177583"/>
    </source>
</evidence>
<protein>
    <recommendedName>
        <fullName evidence="1">ATP-grasp fold RimK-type domain-containing protein</fullName>
    </recommendedName>
</protein>
<evidence type="ECO:0000259" key="1">
    <source>
        <dbReference type="Pfam" id="PF08443"/>
    </source>
</evidence>
<dbReference type="GO" id="GO:0005737">
    <property type="term" value="C:cytoplasm"/>
    <property type="evidence" value="ECO:0007669"/>
    <property type="project" value="TreeGrafter"/>
</dbReference>
<dbReference type="SUPFAM" id="SSF56059">
    <property type="entry name" value="Glutathione synthetase ATP-binding domain-like"/>
    <property type="match status" value="1"/>
</dbReference>
<dbReference type="PANTHER" id="PTHR21621:SF0">
    <property type="entry name" value="BETA-CITRYLGLUTAMATE SYNTHASE B-RELATED"/>
    <property type="match status" value="1"/>
</dbReference>
<dbReference type="Proteomes" id="UP000177583">
    <property type="component" value="Unassembled WGS sequence"/>
</dbReference>
<sequence length="316" mass="36085">MKPQVLLLTGIYDFSADLVAVQLRSDGIPFLRLNREQMHEFRFELDAATPRLHVVEPESGNSWFIDNELVSVWFRQPVFLRNTPSMPLSPEEQLSRSQWMGFLRAMCVFDNARWMNWPQATYLAESKPYQLLVAGRCGFALPPTSIGNVLPSAFREAKKEQILKSVDSVLLKDGQDCLFTFSTQVEPALLQTQQLTQVPFILQEYVADKTDIRVTVIGKKIFAVKILSKGKPIQGDWRITKKDQLEYTDFSLPLSVEKACFELTSILGLNYSAIDLLETKDGFIFLEVNPTGEWGWLKSDSRPLDREIASWLSLKQ</sequence>
<dbReference type="AlphaFoldDB" id="A0A1F6H207"/>
<dbReference type="InterPro" id="IPR013651">
    <property type="entry name" value="ATP-grasp_RimK-type"/>
</dbReference>
<dbReference type="Gene3D" id="3.30.470.20">
    <property type="entry name" value="ATP-grasp fold, B domain"/>
    <property type="match status" value="1"/>
</dbReference>
<reference evidence="2 3" key="1">
    <citation type="journal article" date="2016" name="Nat. Commun.">
        <title>Thousands of microbial genomes shed light on interconnected biogeochemical processes in an aquifer system.</title>
        <authorList>
            <person name="Anantharaman K."/>
            <person name="Brown C.T."/>
            <person name="Hug L.A."/>
            <person name="Sharon I."/>
            <person name="Castelle C.J."/>
            <person name="Probst A.J."/>
            <person name="Thomas B.C."/>
            <person name="Singh A."/>
            <person name="Wilkins M.J."/>
            <person name="Karaoz U."/>
            <person name="Brodie E.L."/>
            <person name="Williams K.H."/>
            <person name="Hubbard S.S."/>
            <person name="Banfield J.F."/>
        </authorList>
    </citation>
    <scope>NUCLEOTIDE SEQUENCE [LARGE SCALE GENOMIC DNA]</scope>
</reference>
<gene>
    <name evidence="2" type="ORF">A2557_11045</name>
</gene>
<evidence type="ECO:0000313" key="2">
    <source>
        <dbReference type="EMBL" id="OGH04376.1"/>
    </source>
</evidence>
<dbReference type="GO" id="GO:0018169">
    <property type="term" value="F:ribosomal S6-glutamic acid ligase activity"/>
    <property type="evidence" value="ECO:0007669"/>
    <property type="project" value="TreeGrafter"/>
</dbReference>
<organism evidence="2 3">
    <name type="scientific">Candidatus Lambdaproteobacteria bacterium RIFOXYD2_FULL_56_26</name>
    <dbReference type="NCBI Taxonomy" id="1817773"/>
    <lineage>
        <taxon>Bacteria</taxon>
        <taxon>Pseudomonadati</taxon>
        <taxon>Pseudomonadota</taxon>
        <taxon>Candidatus Lambdaproteobacteria</taxon>
    </lineage>
</organism>
<accession>A0A1F6H207</accession>
<dbReference type="EMBL" id="MFNF01000004">
    <property type="protein sequence ID" value="OGH04376.1"/>
    <property type="molecule type" value="Genomic_DNA"/>
</dbReference>
<dbReference type="Pfam" id="PF08443">
    <property type="entry name" value="RimK"/>
    <property type="match status" value="1"/>
</dbReference>
<dbReference type="PANTHER" id="PTHR21621">
    <property type="entry name" value="RIBOSOMAL PROTEIN S6 MODIFICATION PROTEIN"/>
    <property type="match status" value="1"/>
</dbReference>
<name>A0A1F6H207_9PROT</name>